<feature type="compositionally biased region" description="Polar residues" evidence="2">
    <location>
        <begin position="586"/>
        <end position="595"/>
    </location>
</feature>
<feature type="region of interest" description="Disordered" evidence="2">
    <location>
        <begin position="965"/>
        <end position="1164"/>
    </location>
</feature>
<reference evidence="3" key="1">
    <citation type="submission" date="2020-06" db="EMBL/GenBank/DDBJ databases">
        <authorList>
            <consortium name="Plant Systems Biology data submission"/>
        </authorList>
    </citation>
    <scope>NUCLEOTIDE SEQUENCE</scope>
    <source>
        <strain evidence="3">D6</strain>
    </source>
</reference>
<dbReference type="AlphaFoldDB" id="A0A9N8HBY3"/>
<protein>
    <submittedName>
        <fullName evidence="3">Uncharacterized protein</fullName>
    </submittedName>
</protein>
<feature type="compositionally biased region" description="Polar residues" evidence="2">
    <location>
        <begin position="550"/>
        <end position="560"/>
    </location>
</feature>
<feature type="compositionally biased region" description="Basic and acidic residues" evidence="2">
    <location>
        <begin position="650"/>
        <end position="666"/>
    </location>
</feature>
<sequence length="1237" mass="133959">MAPKDKKKKKVTAFHKTPIDVAMAPPANDKFWSVVVEFMAKYGECPSDPSEFQKLLDDFLDYLRQNYEGDPPEFLLEAQENDDVLAVFADMCSRASTPIDELLHERNWKSAAGTDDAFWLPLARTILKRYLQAKCPDLVPALLEVDMHGCQGNIARFLYKVFLNDLVAKTNQISEEEWPENLEEELKDQPHQTQTKIIWHRFIPLIQKLIERYNIKEDGFLPLNFCSAIQEYVNEAKDKPDCVLIVRILKVARRPLEDLANDGSDPKISKKLLLPLLRAKYNRRRLDPDSVWTRFANAAMQHDLNKVPTTKKYHEILDNHIKEQTLLEGKQDQPVLQQRESGGRGKSTVNEPSNRHSRLPSLRQSVGEGKENTYEGRNNGGDADPGNSNASSQRRSRRLPRQAAEEGKEKASNARGNSSGDAKGGNKKQEAKGARSRRSPAAAARNECQPKETRPHPTTGGNTLAVTQSPTFVAPSATAGQPKETVRAGTGNEARHNKASHGGTLPLDKRQATEAHASPADNDDDSTTSDEQIFMSSDEEWEDEDHSGAGANTSQNQNKAQIARSKSSVTSSTRSSADEKADLPNKNLNPSQSTDDGQENTTKEAVESATAESPVPTEPATNTHIEARTMAPTEATYSDDDDVDAGFVNDDDHNNHKSNEASEKGGSKQATGKPGTTKRSTDCNGLQEEKKDESSVESATAHVGNFLRKAIDDAMQTLEQQLNDLKIKNHALMNEKEALEAAHASEKAIFKSQSAAQLQEKQDRIATLQNQVNTLQATQDRLEQQVNSLEKEKNNVLISQEAWKHRLLSGMSQEQQIAMKNENTKLRNENSNLVKAQEELNRKIASLVSEKESRESEEINNNRQGTSEIAVKGKLESVLQNNIKRLDEVKLTHTVQHSNGSNPTGPILTKCTPGEEKGALNACSNAVGTVVGSSDSGKGASVTINGAKKDEKATCVTSKLHHSTLAPAGGVEGEKRQLTAEEQSTTSAKCKSMEPKPATSSGPDANGSSNDATSSCTPTGPARTERDTDDVPTTPIPPSALLATVETYSSDEKTGDGADDGSYQPRARTSAVKPDPKEPGVAAIQEEARSTNSAAKPSPKEPDVAAPEGATAPPRATPHSVPPASKASDVAVAPEETRATLSSSMAEADDVVAAPKATPPGNLLANAEVNQTDGAGAGDNDGDQTITSKLVKKTAVELEEEHAPATPSPPAEANLEVHASLADLMAIQMAKLAKYGG</sequence>
<keyword evidence="1" id="KW-0175">Coiled coil</keyword>
<gene>
    <name evidence="3" type="ORF">SEMRO_297_G110850.1</name>
</gene>
<evidence type="ECO:0000256" key="1">
    <source>
        <dbReference type="SAM" id="Coils"/>
    </source>
</evidence>
<feature type="compositionally biased region" description="Polar residues" evidence="2">
    <location>
        <begin position="998"/>
        <end position="1018"/>
    </location>
</feature>
<feature type="compositionally biased region" description="Polar residues" evidence="2">
    <location>
        <begin position="459"/>
        <end position="471"/>
    </location>
</feature>
<evidence type="ECO:0000313" key="4">
    <source>
        <dbReference type="Proteomes" id="UP001153069"/>
    </source>
</evidence>
<evidence type="ECO:0000256" key="2">
    <source>
        <dbReference type="SAM" id="MobiDB-lite"/>
    </source>
</evidence>
<feature type="region of interest" description="Disordered" evidence="2">
    <location>
        <begin position="327"/>
        <end position="698"/>
    </location>
</feature>
<proteinExistence type="predicted"/>
<comment type="caution">
    <text evidence="3">The sequence shown here is derived from an EMBL/GenBank/DDBJ whole genome shotgun (WGS) entry which is preliminary data.</text>
</comment>
<organism evidence="3 4">
    <name type="scientific">Seminavis robusta</name>
    <dbReference type="NCBI Taxonomy" id="568900"/>
    <lineage>
        <taxon>Eukaryota</taxon>
        <taxon>Sar</taxon>
        <taxon>Stramenopiles</taxon>
        <taxon>Ochrophyta</taxon>
        <taxon>Bacillariophyta</taxon>
        <taxon>Bacillariophyceae</taxon>
        <taxon>Bacillariophycidae</taxon>
        <taxon>Naviculales</taxon>
        <taxon>Naviculaceae</taxon>
        <taxon>Seminavis</taxon>
    </lineage>
</organism>
<evidence type="ECO:0000313" key="3">
    <source>
        <dbReference type="EMBL" id="CAB9507207.1"/>
    </source>
</evidence>
<feature type="compositionally biased region" description="Low complexity" evidence="2">
    <location>
        <begin position="564"/>
        <end position="575"/>
    </location>
</feature>
<dbReference type="Proteomes" id="UP001153069">
    <property type="component" value="Unassembled WGS sequence"/>
</dbReference>
<name>A0A9N8HBY3_9STRA</name>
<feature type="compositionally biased region" description="Polar residues" evidence="2">
    <location>
        <begin position="980"/>
        <end position="989"/>
    </location>
</feature>
<feature type="coiled-coil region" evidence="1">
    <location>
        <begin position="708"/>
        <end position="857"/>
    </location>
</feature>
<feature type="compositionally biased region" description="Basic and acidic residues" evidence="2">
    <location>
        <begin position="403"/>
        <end position="412"/>
    </location>
</feature>
<dbReference type="EMBL" id="CAICTM010000296">
    <property type="protein sequence ID" value="CAB9507207.1"/>
    <property type="molecule type" value="Genomic_DNA"/>
</dbReference>
<accession>A0A9N8HBY3</accession>
<keyword evidence="4" id="KW-1185">Reference proteome</keyword>